<dbReference type="GO" id="GO:0005829">
    <property type="term" value="C:cytosol"/>
    <property type="evidence" value="ECO:0007669"/>
    <property type="project" value="TreeGrafter"/>
</dbReference>
<dbReference type="NCBIfam" id="NF005932">
    <property type="entry name" value="PRK07956.1"/>
    <property type="match status" value="1"/>
</dbReference>
<evidence type="ECO:0000256" key="12">
    <source>
        <dbReference type="ARBA" id="ARBA00060881"/>
    </source>
</evidence>
<comment type="function">
    <text evidence="13">DNA ligase that catalyzes the formation of phosphodiester linkages between 5'-phosphoryl and 3'-hydroxyl groups in double-stranded DNA using NAD as a coenzyme and as the energy source for the reaction. It is essential for DNA replication and repair of damaged DNA.</text>
</comment>
<dbReference type="InterPro" id="IPR041663">
    <property type="entry name" value="DisA/LigA_HHH"/>
</dbReference>
<evidence type="ECO:0000259" key="15">
    <source>
        <dbReference type="PROSITE" id="PS50172"/>
    </source>
</evidence>
<feature type="binding site" evidence="13">
    <location>
        <position position="451"/>
    </location>
    <ligand>
        <name>Zn(2+)</name>
        <dbReference type="ChEBI" id="CHEBI:29105"/>
    </ligand>
</feature>
<evidence type="ECO:0000256" key="6">
    <source>
        <dbReference type="ARBA" id="ARBA00022763"/>
    </source>
</evidence>
<dbReference type="GO" id="GO:0003911">
    <property type="term" value="F:DNA ligase (NAD+) activity"/>
    <property type="evidence" value="ECO:0007669"/>
    <property type="project" value="UniProtKB-UniRule"/>
</dbReference>
<dbReference type="InterPro" id="IPR010994">
    <property type="entry name" value="RuvA_2-like"/>
</dbReference>
<keyword evidence="7 13" id="KW-0862">Zinc</keyword>
<dbReference type="Pfam" id="PF03120">
    <property type="entry name" value="OB_DNA_ligase"/>
    <property type="match status" value="1"/>
</dbReference>
<dbReference type="SUPFAM" id="SSF56091">
    <property type="entry name" value="DNA ligase/mRNA capping enzyme, catalytic domain"/>
    <property type="match status" value="1"/>
</dbReference>
<accession>A0A2M6WUG9</accession>
<comment type="similarity">
    <text evidence="12 13">Belongs to the NAD-dependent DNA ligase family. LigA subfamily.</text>
</comment>
<dbReference type="SUPFAM" id="SSF47781">
    <property type="entry name" value="RuvA domain 2-like"/>
    <property type="match status" value="1"/>
</dbReference>
<evidence type="ECO:0000256" key="10">
    <source>
        <dbReference type="ARBA" id="ARBA00023204"/>
    </source>
</evidence>
<dbReference type="InterPro" id="IPR013839">
    <property type="entry name" value="DNAligase_adenylation"/>
</dbReference>
<evidence type="ECO:0000256" key="13">
    <source>
        <dbReference type="HAMAP-Rule" id="MF_01588"/>
    </source>
</evidence>
<keyword evidence="13" id="KW-0464">Manganese</keyword>
<sequence length="695" mass="76836">MDKQIVKDRIAKLRQEIEAHNYAYHVLDASTISDSAFDALKNQLQQLENDYPELVTLDSPTQRVSGQPLDKFTKVRHQVPMLSIYDVFSEAELQAWEDQLIKLLPAGTKLDYYAELKMDGLAMSLNYEKGIFVLGATRGDGQVGEDVTQNLRTIKSVPLKLRRPTEAEMTALQITPDEQTKILEAVDNGHIEVRGEAVMSAKVFAKLNKQYAKEGRPLLANPRNAAAGSIRQLDSKITAERELSFWCYDIITDFGLARHEQEHELAKLLGFKVLPQNKYCPTLSSAIKFHHNQEQAREKVGFDCDGCVLVVNNLSLWPILGVVGKGPRYMRAYKFTAAQAVTKLLEVVWQIGRTGVLTPTAVVEPVPLGGVTIGRTTLHNWNEIQRLGLRLGDTVIIERAGDVIPKVIGVMANLRDGNEQIIEAPKICPICDSPVEHSADEVAIRCVNKDCYGSKIRALRHWVSKGALDIDGLGPKILEALWQAGLVTSIPDLYNLHREDLLSLEGFAEKASNNLLDSIEATKTVELPRFIYGLGIRHIGEETADSLAGFFSNQQNITTPTNLLAIMAKLSVEEIEALPDVGSIVATSIKDWFNDEHNQRLLTALSSAKIKLVFNHRADGPLSGQTFVITGTLSVPREVLKEKIRTLGGKTSETITKETTALIAGESAGSKLEKATKLGIKIYSEAEAKTIFNFL</sequence>
<evidence type="ECO:0000256" key="5">
    <source>
        <dbReference type="ARBA" id="ARBA00022723"/>
    </source>
</evidence>
<feature type="domain" description="BRCT" evidence="15">
    <location>
        <begin position="617"/>
        <end position="695"/>
    </location>
</feature>
<dbReference type="InterPro" id="IPR033136">
    <property type="entry name" value="DNA_ligase_CS"/>
</dbReference>
<comment type="caution">
    <text evidence="16">The sequence shown here is derived from an EMBL/GenBank/DDBJ whole genome shotgun (WGS) entry which is preliminary data.</text>
</comment>
<dbReference type="InterPro" id="IPR013840">
    <property type="entry name" value="DNAligase_N"/>
</dbReference>
<comment type="cofactor">
    <cofactor evidence="13">
        <name>Mg(2+)</name>
        <dbReference type="ChEBI" id="CHEBI:18420"/>
    </cofactor>
    <cofactor evidence="13">
        <name>Mn(2+)</name>
        <dbReference type="ChEBI" id="CHEBI:29035"/>
    </cofactor>
</comment>
<feature type="binding site" evidence="13">
    <location>
        <position position="138"/>
    </location>
    <ligand>
        <name>NAD(+)</name>
        <dbReference type="ChEBI" id="CHEBI:57540"/>
    </ligand>
</feature>
<dbReference type="GO" id="GO:0046872">
    <property type="term" value="F:metal ion binding"/>
    <property type="evidence" value="ECO:0007669"/>
    <property type="project" value="UniProtKB-KW"/>
</dbReference>
<evidence type="ECO:0000256" key="1">
    <source>
        <dbReference type="ARBA" id="ARBA00012722"/>
    </source>
</evidence>
<dbReference type="InterPro" id="IPR004149">
    <property type="entry name" value="Znf_DNAligase_C4"/>
</dbReference>
<feature type="active site" description="N6-AMP-lysine intermediate" evidence="13">
    <location>
        <position position="117"/>
    </location>
</feature>
<feature type="binding site" evidence="13">
    <location>
        <position position="334"/>
    </location>
    <ligand>
        <name>NAD(+)</name>
        <dbReference type="ChEBI" id="CHEBI:57540"/>
    </ligand>
</feature>
<keyword evidence="9 13" id="KW-0520">NAD</keyword>
<dbReference type="InterPro" id="IPR018239">
    <property type="entry name" value="DNA_ligase_AS"/>
</dbReference>
<proteinExistence type="inferred from homology"/>
<evidence type="ECO:0000256" key="7">
    <source>
        <dbReference type="ARBA" id="ARBA00022833"/>
    </source>
</evidence>
<keyword evidence="5 13" id="KW-0479">Metal-binding</keyword>
<evidence type="ECO:0000256" key="14">
    <source>
        <dbReference type="RuleBase" id="RU000618"/>
    </source>
</evidence>
<keyword evidence="4 13" id="KW-0235">DNA replication</keyword>
<dbReference type="EC" id="6.5.1.2" evidence="1 13"/>
<comment type="catalytic activity">
    <reaction evidence="11 13 14">
        <text>NAD(+) + (deoxyribonucleotide)n-3'-hydroxyl + 5'-phospho-(deoxyribonucleotide)m = (deoxyribonucleotide)n+m + AMP + beta-nicotinamide D-nucleotide.</text>
        <dbReference type="EC" id="6.5.1.2"/>
    </reaction>
</comment>
<keyword evidence="6 13" id="KW-0227">DNA damage</keyword>
<keyword evidence="3 13" id="KW-0436">Ligase</keyword>
<dbReference type="EMBL" id="PFAM01000004">
    <property type="protein sequence ID" value="PIT96445.1"/>
    <property type="molecule type" value="Genomic_DNA"/>
</dbReference>
<dbReference type="SMART" id="SM00292">
    <property type="entry name" value="BRCT"/>
    <property type="match status" value="1"/>
</dbReference>
<dbReference type="Pfam" id="PF14520">
    <property type="entry name" value="HHH_5"/>
    <property type="match status" value="1"/>
</dbReference>
<dbReference type="Pfam" id="PF00533">
    <property type="entry name" value="BRCT"/>
    <property type="match status" value="1"/>
</dbReference>
<dbReference type="SMART" id="SM00532">
    <property type="entry name" value="LIGANc"/>
    <property type="match status" value="1"/>
</dbReference>
<protein>
    <recommendedName>
        <fullName evidence="2 13">DNA ligase</fullName>
        <ecNumber evidence="1 13">6.5.1.2</ecNumber>
    </recommendedName>
    <alternativeName>
        <fullName evidence="13">Polydeoxyribonucleotide synthase [NAD(+)]</fullName>
    </alternativeName>
</protein>
<dbReference type="PROSITE" id="PS01055">
    <property type="entry name" value="DNA_LIGASE_N1"/>
    <property type="match status" value="1"/>
</dbReference>
<organism evidence="16 17">
    <name type="scientific">Candidatus Falkowbacteria bacterium CG10_big_fil_rev_8_21_14_0_10_37_14</name>
    <dbReference type="NCBI Taxonomy" id="1974561"/>
    <lineage>
        <taxon>Bacteria</taxon>
        <taxon>Candidatus Falkowiibacteriota</taxon>
    </lineage>
</organism>
<name>A0A2M6WUG9_9BACT</name>
<dbReference type="PROSITE" id="PS01056">
    <property type="entry name" value="DNA_LIGASE_N2"/>
    <property type="match status" value="1"/>
</dbReference>
<feature type="binding site" evidence="13">
    <location>
        <position position="431"/>
    </location>
    <ligand>
        <name>Zn(2+)</name>
        <dbReference type="ChEBI" id="CHEBI:29105"/>
    </ligand>
</feature>
<evidence type="ECO:0000256" key="4">
    <source>
        <dbReference type="ARBA" id="ARBA00022705"/>
    </source>
</evidence>
<dbReference type="Proteomes" id="UP000228533">
    <property type="component" value="Unassembled WGS sequence"/>
</dbReference>
<feature type="binding site" evidence="13">
    <location>
        <begin position="83"/>
        <end position="84"/>
    </location>
    <ligand>
        <name>NAD(+)</name>
        <dbReference type="ChEBI" id="CHEBI:57540"/>
    </ligand>
</feature>
<dbReference type="InterPro" id="IPR001679">
    <property type="entry name" value="DNA_ligase"/>
</dbReference>
<dbReference type="PIRSF" id="PIRSF001604">
    <property type="entry name" value="LigA"/>
    <property type="match status" value="1"/>
</dbReference>
<evidence type="ECO:0000256" key="9">
    <source>
        <dbReference type="ARBA" id="ARBA00023027"/>
    </source>
</evidence>
<dbReference type="FunFam" id="2.40.50.140:FF:000012">
    <property type="entry name" value="DNA ligase"/>
    <property type="match status" value="1"/>
</dbReference>
<evidence type="ECO:0000256" key="3">
    <source>
        <dbReference type="ARBA" id="ARBA00022598"/>
    </source>
</evidence>
<feature type="binding site" evidence="13">
    <location>
        <position position="428"/>
    </location>
    <ligand>
        <name>Zn(2+)</name>
        <dbReference type="ChEBI" id="CHEBI:29105"/>
    </ligand>
</feature>
<dbReference type="InterPro" id="IPR004150">
    <property type="entry name" value="NAD_DNA_ligase_OB"/>
</dbReference>
<dbReference type="Gene3D" id="3.30.470.30">
    <property type="entry name" value="DNA ligase/mRNA capping enzyme"/>
    <property type="match status" value="1"/>
</dbReference>
<dbReference type="InterPro" id="IPR001357">
    <property type="entry name" value="BRCT_dom"/>
</dbReference>
<dbReference type="Pfam" id="PF01653">
    <property type="entry name" value="DNA_ligase_aden"/>
    <property type="match status" value="1"/>
</dbReference>
<feature type="binding site" evidence="13">
    <location>
        <position position="196"/>
    </location>
    <ligand>
        <name>NAD(+)</name>
        <dbReference type="ChEBI" id="CHEBI:57540"/>
    </ligand>
</feature>
<dbReference type="Gene3D" id="1.10.150.20">
    <property type="entry name" value="5' to 3' exonuclease, C-terminal subdomain"/>
    <property type="match status" value="2"/>
</dbReference>
<dbReference type="AlphaFoldDB" id="A0A2M6WUG9"/>
<dbReference type="PANTHER" id="PTHR23389">
    <property type="entry name" value="CHROMOSOME TRANSMISSION FIDELITY FACTOR 18"/>
    <property type="match status" value="1"/>
</dbReference>
<evidence type="ECO:0000256" key="11">
    <source>
        <dbReference type="ARBA" id="ARBA00034005"/>
    </source>
</evidence>
<dbReference type="Gene3D" id="6.20.10.30">
    <property type="match status" value="1"/>
</dbReference>
<dbReference type="PROSITE" id="PS50172">
    <property type="entry name" value="BRCT"/>
    <property type="match status" value="1"/>
</dbReference>
<evidence type="ECO:0000313" key="16">
    <source>
        <dbReference type="EMBL" id="PIT96445.1"/>
    </source>
</evidence>
<dbReference type="InterPro" id="IPR012340">
    <property type="entry name" value="NA-bd_OB-fold"/>
</dbReference>
<gene>
    <name evidence="13" type="primary">ligA</name>
    <name evidence="16" type="ORF">COT94_00590</name>
</gene>
<keyword evidence="8 13" id="KW-0460">Magnesium</keyword>
<dbReference type="SUPFAM" id="SSF50249">
    <property type="entry name" value="Nucleic acid-binding proteins"/>
    <property type="match status" value="1"/>
</dbReference>
<comment type="caution">
    <text evidence="13">Lacks conserved residue(s) required for the propagation of feature annotation.</text>
</comment>
<evidence type="ECO:0000256" key="2">
    <source>
        <dbReference type="ARBA" id="ARBA00013308"/>
    </source>
</evidence>
<dbReference type="GO" id="GO:0006260">
    <property type="term" value="P:DNA replication"/>
    <property type="evidence" value="ECO:0007669"/>
    <property type="project" value="UniProtKB-KW"/>
</dbReference>
<evidence type="ECO:0000313" key="17">
    <source>
        <dbReference type="Proteomes" id="UP000228533"/>
    </source>
</evidence>
<dbReference type="Gene3D" id="1.10.287.610">
    <property type="entry name" value="Helix hairpin bin"/>
    <property type="match status" value="1"/>
</dbReference>
<dbReference type="Gene3D" id="3.40.50.10190">
    <property type="entry name" value="BRCT domain"/>
    <property type="match status" value="1"/>
</dbReference>
<dbReference type="NCBIfam" id="TIGR00575">
    <property type="entry name" value="dnlj"/>
    <property type="match status" value="1"/>
</dbReference>
<dbReference type="Gene3D" id="2.40.50.140">
    <property type="entry name" value="Nucleic acid-binding proteins"/>
    <property type="match status" value="1"/>
</dbReference>
<dbReference type="InterPro" id="IPR036420">
    <property type="entry name" value="BRCT_dom_sf"/>
</dbReference>
<evidence type="ECO:0000256" key="8">
    <source>
        <dbReference type="ARBA" id="ARBA00022842"/>
    </source>
</evidence>
<dbReference type="GO" id="GO:0006281">
    <property type="term" value="P:DNA repair"/>
    <property type="evidence" value="ECO:0007669"/>
    <property type="project" value="UniProtKB-KW"/>
</dbReference>
<dbReference type="Pfam" id="PF12826">
    <property type="entry name" value="HHH_2"/>
    <property type="match status" value="1"/>
</dbReference>
<dbReference type="CDD" id="cd00114">
    <property type="entry name" value="LIGANc"/>
    <property type="match status" value="1"/>
</dbReference>
<dbReference type="CDD" id="cd17748">
    <property type="entry name" value="BRCT_DNA_ligase_like"/>
    <property type="match status" value="1"/>
</dbReference>
<feature type="binding site" evidence="13">
    <location>
        <position position="446"/>
    </location>
    <ligand>
        <name>Zn(2+)</name>
        <dbReference type="ChEBI" id="CHEBI:29105"/>
    </ligand>
</feature>
<feature type="binding site" evidence="13">
    <location>
        <position position="115"/>
    </location>
    <ligand>
        <name>NAD(+)</name>
        <dbReference type="ChEBI" id="CHEBI:57540"/>
    </ligand>
</feature>
<dbReference type="Pfam" id="PF03119">
    <property type="entry name" value="DNA_ligase_ZBD"/>
    <property type="match status" value="1"/>
</dbReference>
<dbReference type="HAMAP" id="MF_01588">
    <property type="entry name" value="DNA_ligase_A"/>
    <property type="match status" value="1"/>
</dbReference>
<dbReference type="Pfam" id="PF22745">
    <property type="entry name" value="Nlig-Ia"/>
    <property type="match status" value="1"/>
</dbReference>
<dbReference type="PANTHER" id="PTHR23389:SF9">
    <property type="entry name" value="DNA LIGASE"/>
    <property type="match status" value="1"/>
</dbReference>
<keyword evidence="10 13" id="KW-0234">DNA repair</keyword>
<feature type="binding site" evidence="13">
    <location>
        <begin position="34"/>
        <end position="38"/>
    </location>
    <ligand>
        <name>NAD(+)</name>
        <dbReference type="ChEBI" id="CHEBI:57540"/>
    </ligand>
</feature>
<dbReference type="SUPFAM" id="SSF52113">
    <property type="entry name" value="BRCT domain"/>
    <property type="match status" value="1"/>
</dbReference>
<reference evidence="17" key="1">
    <citation type="submission" date="2017-09" db="EMBL/GenBank/DDBJ databases">
        <title>Depth-based differentiation of microbial function through sediment-hosted aquifers and enrichment of novel symbionts in the deep terrestrial subsurface.</title>
        <authorList>
            <person name="Probst A.J."/>
            <person name="Ladd B."/>
            <person name="Jarett J.K."/>
            <person name="Geller-Mcgrath D.E."/>
            <person name="Sieber C.M.K."/>
            <person name="Emerson J.B."/>
            <person name="Anantharaman K."/>
            <person name="Thomas B.C."/>
            <person name="Malmstrom R."/>
            <person name="Stieglmeier M."/>
            <person name="Klingl A."/>
            <person name="Woyke T."/>
            <person name="Ryan C.M."/>
            <person name="Banfield J.F."/>
        </authorList>
    </citation>
    <scope>NUCLEOTIDE SEQUENCE [LARGE SCALE GENOMIC DNA]</scope>
</reference>